<feature type="non-terminal residue" evidence="2">
    <location>
        <position position="1"/>
    </location>
</feature>
<dbReference type="PANTHER" id="PTHR33112">
    <property type="entry name" value="DOMAIN PROTEIN, PUTATIVE-RELATED"/>
    <property type="match status" value="1"/>
</dbReference>
<sequence>YLWVDSLCIIQNSKDGWTIQSVQMADIYFIALVTISVNAAADGHRSFLADEQR</sequence>
<protein>
    <recommendedName>
        <fullName evidence="1">Heterokaryon incompatibility domain-containing protein</fullName>
    </recommendedName>
</protein>
<proteinExistence type="predicted"/>
<keyword evidence="3" id="KW-1185">Reference proteome</keyword>
<accession>A0A8E2EE69</accession>
<evidence type="ECO:0000259" key="1">
    <source>
        <dbReference type="Pfam" id="PF06985"/>
    </source>
</evidence>
<evidence type="ECO:0000313" key="2">
    <source>
        <dbReference type="EMBL" id="OCK82208.1"/>
    </source>
</evidence>
<dbReference type="OrthoDB" id="2958217at2759"/>
<dbReference type="Pfam" id="PF06985">
    <property type="entry name" value="HET"/>
    <property type="match status" value="1"/>
</dbReference>
<dbReference type="InterPro" id="IPR010730">
    <property type="entry name" value="HET"/>
</dbReference>
<dbReference type="Proteomes" id="UP000250266">
    <property type="component" value="Unassembled WGS sequence"/>
</dbReference>
<dbReference type="EMBL" id="KV744895">
    <property type="protein sequence ID" value="OCK82208.1"/>
    <property type="molecule type" value="Genomic_DNA"/>
</dbReference>
<dbReference type="PANTHER" id="PTHR33112:SF16">
    <property type="entry name" value="HETEROKARYON INCOMPATIBILITY DOMAIN-CONTAINING PROTEIN"/>
    <property type="match status" value="1"/>
</dbReference>
<feature type="non-terminal residue" evidence="2">
    <location>
        <position position="53"/>
    </location>
</feature>
<dbReference type="AlphaFoldDB" id="A0A8E2EE69"/>
<reference evidence="2 3" key="1">
    <citation type="journal article" date="2016" name="Nat. Commun.">
        <title>Ectomycorrhizal ecology is imprinted in the genome of the dominant symbiotic fungus Cenococcum geophilum.</title>
        <authorList>
            <consortium name="DOE Joint Genome Institute"/>
            <person name="Peter M."/>
            <person name="Kohler A."/>
            <person name="Ohm R.A."/>
            <person name="Kuo A."/>
            <person name="Krutzmann J."/>
            <person name="Morin E."/>
            <person name="Arend M."/>
            <person name="Barry K.W."/>
            <person name="Binder M."/>
            <person name="Choi C."/>
            <person name="Clum A."/>
            <person name="Copeland A."/>
            <person name="Grisel N."/>
            <person name="Haridas S."/>
            <person name="Kipfer T."/>
            <person name="LaButti K."/>
            <person name="Lindquist E."/>
            <person name="Lipzen A."/>
            <person name="Maire R."/>
            <person name="Meier B."/>
            <person name="Mihaltcheva S."/>
            <person name="Molinier V."/>
            <person name="Murat C."/>
            <person name="Poggeler S."/>
            <person name="Quandt C.A."/>
            <person name="Sperisen C."/>
            <person name="Tritt A."/>
            <person name="Tisserant E."/>
            <person name="Crous P.W."/>
            <person name="Henrissat B."/>
            <person name="Nehls U."/>
            <person name="Egli S."/>
            <person name="Spatafora J.W."/>
            <person name="Grigoriev I.V."/>
            <person name="Martin F.M."/>
        </authorList>
    </citation>
    <scope>NUCLEOTIDE SEQUENCE [LARGE SCALE GENOMIC DNA]</scope>
    <source>
        <strain evidence="2 3">CBS 459.81</strain>
    </source>
</reference>
<gene>
    <name evidence="2" type="ORF">K432DRAFT_256796</name>
</gene>
<name>A0A8E2EE69_9PEZI</name>
<organism evidence="2 3">
    <name type="scientific">Lepidopterella palustris CBS 459.81</name>
    <dbReference type="NCBI Taxonomy" id="1314670"/>
    <lineage>
        <taxon>Eukaryota</taxon>
        <taxon>Fungi</taxon>
        <taxon>Dikarya</taxon>
        <taxon>Ascomycota</taxon>
        <taxon>Pezizomycotina</taxon>
        <taxon>Dothideomycetes</taxon>
        <taxon>Pleosporomycetidae</taxon>
        <taxon>Mytilinidiales</taxon>
        <taxon>Argynnaceae</taxon>
        <taxon>Lepidopterella</taxon>
    </lineage>
</organism>
<feature type="domain" description="Heterokaryon incompatibility" evidence="1">
    <location>
        <begin position="1"/>
        <end position="49"/>
    </location>
</feature>
<evidence type="ECO:0000313" key="3">
    <source>
        <dbReference type="Proteomes" id="UP000250266"/>
    </source>
</evidence>